<dbReference type="OrthoDB" id="425082at2759"/>
<dbReference type="PANTHER" id="PTHR28457">
    <property type="entry name" value="COILED-COIL DOMAIN-CONTAINING PROTEIN 189"/>
    <property type="match status" value="1"/>
</dbReference>
<dbReference type="Proteomes" id="UP000481153">
    <property type="component" value="Unassembled WGS sequence"/>
</dbReference>
<organism evidence="1 2">
    <name type="scientific">Aphanomyces euteiches</name>
    <dbReference type="NCBI Taxonomy" id="100861"/>
    <lineage>
        <taxon>Eukaryota</taxon>
        <taxon>Sar</taxon>
        <taxon>Stramenopiles</taxon>
        <taxon>Oomycota</taxon>
        <taxon>Saprolegniomycetes</taxon>
        <taxon>Saprolegniales</taxon>
        <taxon>Verrucalvaceae</taxon>
        <taxon>Aphanomyces</taxon>
    </lineage>
</organism>
<sequence length="202" mass="23297">MTDNLAWRFLSAKQVDELSEIHDPEACRAFFHEIFVFPSQTTQASIDLLVDLYMFLYAFCKDRDLTPRKTSVALAIMHRVVQRDLFLQSADHGKESPWTLTDSFKHFQVLLLRHSVERPPISTGIFDAKDVAQVVDYVTHSYYRHFNLYQSIFIPQAHVLIVQTTCMDISKPRIMPPLQQAITMQRKSISPPDEVAEPVTEA</sequence>
<dbReference type="VEuPathDB" id="FungiDB:AeMF1_019653"/>
<protein>
    <submittedName>
        <fullName evidence="1">Uncharacterized protein</fullName>
    </submittedName>
</protein>
<dbReference type="EMBL" id="VJMJ01000002">
    <property type="protein sequence ID" value="KAF0745239.1"/>
    <property type="molecule type" value="Genomic_DNA"/>
</dbReference>
<accession>A0A6G0XXJ3</accession>
<evidence type="ECO:0000313" key="2">
    <source>
        <dbReference type="Proteomes" id="UP000481153"/>
    </source>
</evidence>
<evidence type="ECO:0000313" key="1">
    <source>
        <dbReference type="EMBL" id="KAF0745239.1"/>
    </source>
</evidence>
<gene>
    <name evidence="1" type="ORF">Ae201684_000271</name>
</gene>
<dbReference type="AlphaFoldDB" id="A0A6G0XXJ3"/>
<keyword evidence="2" id="KW-1185">Reference proteome</keyword>
<proteinExistence type="predicted"/>
<dbReference type="InterPro" id="IPR032727">
    <property type="entry name" value="CLAMP"/>
</dbReference>
<comment type="caution">
    <text evidence="1">The sequence shown here is derived from an EMBL/GenBank/DDBJ whole genome shotgun (WGS) entry which is preliminary data.</text>
</comment>
<dbReference type="PANTHER" id="PTHR28457:SF1">
    <property type="entry name" value="CILIA- AND FLAGELLA-ASSOCIATED PROTEIN 119"/>
    <property type="match status" value="1"/>
</dbReference>
<reference evidence="1 2" key="1">
    <citation type="submission" date="2019-07" db="EMBL/GenBank/DDBJ databases">
        <title>Genomics analysis of Aphanomyces spp. identifies a new class of oomycete effector associated with host adaptation.</title>
        <authorList>
            <person name="Gaulin E."/>
        </authorList>
    </citation>
    <scope>NUCLEOTIDE SEQUENCE [LARGE SCALE GENOMIC DNA]</scope>
    <source>
        <strain evidence="1 2">ATCC 201684</strain>
    </source>
</reference>
<dbReference type="Pfam" id="PF14769">
    <property type="entry name" value="CLAMP"/>
    <property type="match status" value="1"/>
</dbReference>
<name>A0A6G0XXJ3_9STRA</name>